<accession>A0A1R2BAN5</accession>
<dbReference type="OrthoDB" id="326438at2759"/>
<dbReference type="AlphaFoldDB" id="A0A1R2BAN5"/>
<organism evidence="2 3">
    <name type="scientific">Stentor coeruleus</name>
    <dbReference type="NCBI Taxonomy" id="5963"/>
    <lineage>
        <taxon>Eukaryota</taxon>
        <taxon>Sar</taxon>
        <taxon>Alveolata</taxon>
        <taxon>Ciliophora</taxon>
        <taxon>Postciliodesmatophora</taxon>
        <taxon>Heterotrichea</taxon>
        <taxon>Heterotrichida</taxon>
        <taxon>Stentoridae</taxon>
        <taxon>Stentor</taxon>
    </lineage>
</organism>
<protein>
    <submittedName>
        <fullName evidence="2">Uncharacterized protein</fullName>
    </submittedName>
</protein>
<evidence type="ECO:0000313" key="3">
    <source>
        <dbReference type="Proteomes" id="UP000187209"/>
    </source>
</evidence>
<dbReference type="Proteomes" id="UP000187209">
    <property type="component" value="Unassembled WGS sequence"/>
</dbReference>
<dbReference type="EMBL" id="MPUH01000805">
    <property type="protein sequence ID" value="OMJ73660.1"/>
    <property type="molecule type" value="Genomic_DNA"/>
</dbReference>
<evidence type="ECO:0000256" key="1">
    <source>
        <dbReference type="SAM" id="MobiDB-lite"/>
    </source>
</evidence>
<comment type="caution">
    <text evidence="2">The sequence shown here is derived from an EMBL/GenBank/DDBJ whole genome shotgun (WGS) entry which is preliminary data.</text>
</comment>
<name>A0A1R2BAN5_9CILI</name>
<feature type="region of interest" description="Disordered" evidence="1">
    <location>
        <begin position="27"/>
        <end position="83"/>
    </location>
</feature>
<reference evidence="2 3" key="1">
    <citation type="submission" date="2016-11" db="EMBL/GenBank/DDBJ databases">
        <title>The macronuclear genome of Stentor coeruleus: a giant cell with tiny introns.</title>
        <authorList>
            <person name="Slabodnick M."/>
            <person name="Ruby J.G."/>
            <person name="Reiff S.B."/>
            <person name="Swart E.C."/>
            <person name="Gosai S."/>
            <person name="Prabakaran S."/>
            <person name="Witkowska E."/>
            <person name="Larue G.E."/>
            <person name="Fisher S."/>
            <person name="Freeman R.M."/>
            <person name="Gunawardena J."/>
            <person name="Chu W."/>
            <person name="Stover N.A."/>
            <person name="Gregory B.D."/>
            <person name="Nowacki M."/>
            <person name="Derisi J."/>
            <person name="Roy S.W."/>
            <person name="Marshall W.F."/>
            <person name="Sood P."/>
        </authorList>
    </citation>
    <scope>NUCLEOTIDE SEQUENCE [LARGE SCALE GENOMIC DNA]</scope>
    <source>
        <strain evidence="2">WM001</strain>
    </source>
</reference>
<keyword evidence="3" id="KW-1185">Reference proteome</keyword>
<gene>
    <name evidence="2" type="ORF">SteCoe_27594</name>
</gene>
<feature type="compositionally biased region" description="Polar residues" evidence="1">
    <location>
        <begin position="40"/>
        <end position="50"/>
    </location>
</feature>
<evidence type="ECO:0000313" key="2">
    <source>
        <dbReference type="EMBL" id="OMJ73660.1"/>
    </source>
</evidence>
<sequence>MTATASLEDYIKQFKQDYKKYLVSETSSVSSIDTEDLLSDMSSETSSVNSKPAGKNSIKTLSSLKKRNKKTKINPPSHMKPLHSTPLKMIQEEDELADSKTKLSNFLPNEKFDINEYLPKARAAKKQQVKDILASLDVESENMSIVSSVDTEALLQSSDEEDYVPKKENIMRGPKTRDFGIKSETRKIESDVTKKFSEKDFGRSPLMSQSRSGNLSVAKSQVLSVIPKKLTIETLSLSVCGSKRQSRSSSSIKPSDNFNNAMPLSSKSTKTLKICTCILAGSLYRHYSNCSQLTVLAELGTVKHISKKKQRNFMQSIVAIQRSIRKFIAKRRAYKNPFANKSYAEKSQKLQSDYFKVDVEKEKPQKLQKDFHKFVADSERPHKSQDDFFKYDADSQRPQKSQNEFFKFDADKASKTLNDAYKELEALRNLASERSSEISKDESISMYKLQDPYINHDYEPSDVDTEELLNSSISSMLSRN</sequence>
<proteinExistence type="predicted"/>